<dbReference type="EMBL" id="AY378100">
    <property type="protein sequence ID" value="AAR07753.1"/>
    <property type="molecule type" value="Genomic_DNA"/>
</dbReference>
<organism evidence="2">
    <name type="scientific">Klebsiella pneumoniae CG43</name>
    <dbReference type="NCBI Taxonomy" id="1244085"/>
    <lineage>
        <taxon>Bacteria</taxon>
        <taxon>Pseudomonadati</taxon>
        <taxon>Pseudomonadota</taxon>
        <taxon>Gammaproteobacteria</taxon>
        <taxon>Enterobacterales</taxon>
        <taxon>Enterobacteriaceae</taxon>
        <taxon>Klebsiella/Raoultella group</taxon>
        <taxon>Klebsiella</taxon>
        <taxon>Klebsiella pneumoniae complex</taxon>
    </lineage>
</organism>
<geneLocation type="plasmid" evidence="2">
    <name>pLVPK</name>
</geneLocation>
<feature type="region of interest" description="Disordered" evidence="1">
    <location>
        <begin position="1"/>
        <end position="32"/>
    </location>
</feature>
<dbReference type="AlphaFoldDB" id="Q6U5W8"/>
<evidence type="ECO:0000256" key="1">
    <source>
        <dbReference type="SAM" id="MobiDB-lite"/>
    </source>
</evidence>
<name>Q6U5W8_KLEPN</name>
<sequence>MCTHLEGTTMAVKPDHLASSTPHTGVQRKEKRDIASKHLSHCIAVLEELVDTYDPDTEGPFSACHPRTGAASMKRQLENILKALKTAKV</sequence>
<accession>Q6U5W8</accession>
<proteinExistence type="predicted"/>
<reference evidence="2" key="2">
    <citation type="journal article" date="2004" name="Gene">
        <title>Sequencing and analysis of the large virulence plasmid pLVPK of Klebsiella pneumoniae CG43.</title>
        <authorList>
            <person name="Chen Y.T."/>
            <person name="Chang H.Y."/>
            <person name="Lai Y.C."/>
            <person name="Pan C.C."/>
            <person name="Tsai S.F."/>
            <person name="Peng H.L."/>
        </authorList>
    </citation>
    <scope>NUCLEOTIDE SEQUENCE</scope>
    <source>
        <strain evidence="2">CG43</strain>
        <plasmid evidence="2">pLVPK</plasmid>
    </source>
</reference>
<protein>
    <submittedName>
        <fullName evidence="2">Uncharacterized protein</fullName>
    </submittedName>
</protein>
<evidence type="ECO:0000313" key="2">
    <source>
        <dbReference type="EMBL" id="AAR07753.1"/>
    </source>
</evidence>
<gene>
    <name evidence="2" type="ORF">LV232</name>
</gene>
<keyword evidence="2" id="KW-0614">Plasmid</keyword>
<reference evidence="2" key="1">
    <citation type="submission" date="2003-09" db="EMBL/GenBank/DDBJ databases">
        <authorList>
            <person name="Chen Y.-T."/>
            <person name="Peng H.-L."/>
        </authorList>
    </citation>
    <scope>NUCLEOTIDE SEQUENCE</scope>
    <source>
        <strain evidence="2">CG43</strain>
        <plasmid evidence="2">pLVPK</plasmid>
    </source>
</reference>